<feature type="domain" description="N-acetyltransferase" evidence="3">
    <location>
        <begin position="1"/>
        <end position="150"/>
    </location>
</feature>
<evidence type="ECO:0000259" key="3">
    <source>
        <dbReference type="PROSITE" id="PS51186"/>
    </source>
</evidence>
<dbReference type="InterPro" id="IPR016181">
    <property type="entry name" value="Acyl_CoA_acyltransferase"/>
</dbReference>
<dbReference type="GO" id="GO:0016746">
    <property type="term" value="F:acyltransferase activity"/>
    <property type="evidence" value="ECO:0007669"/>
    <property type="project" value="UniProtKB-KW"/>
</dbReference>
<dbReference type="PROSITE" id="PS51186">
    <property type="entry name" value="GNAT"/>
    <property type="match status" value="1"/>
</dbReference>
<dbReference type="PANTHER" id="PTHR43420">
    <property type="entry name" value="ACETYLTRANSFERASE"/>
    <property type="match status" value="1"/>
</dbReference>
<keyword evidence="1 4" id="KW-0808">Transferase</keyword>
<name>A0ABV7KR66_PLAOK</name>
<dbReference type="InterPro" id="IPR050680">
    <property type="entry name" value="YpeA/RimI_acetyltransf"/>
</dbReference>
<sequence>MIRKVNHRNEYTAKAIQRIQRPAYLVEAELMGFEGIPQLKESTIEIQNSGETFLGYMEQEVLLGFISYKKENNIIDIYRLVVNPEHFRKGIGRKLLAYLMEEFEGMEFIISTGKMNKPAKNLYTSFGFVEKEDFEVAPGVFCTTLKKEIQT</sequence>
<keyword evidence="5" id="KW-1185">Reference proteome</keyword>
<reference evidence="5" key="1">
    <citation type="journal article" date="2019" name="Int. J. Syst. Evol. Microbiol.">
        <title>The Global Catalogue of Microorganisms (GCM) 10K type strain sequencing project: providing services to taxonomists for standard genome sequencing and annotation.</title>
        <authorList>
            <consortium name="The Broad Institute Genomics Platform"/>
            <consortium name="The Broad Institute Genome Sequencing Center for Infectious Disease"/>
            <person name="Wu L."/>
            <person name="Ma J."/>
        </authorList>
    </citation>
    <scope>NUCLEOTIDE SEQUENCE [LARGE SCALE GENOMIC DNA]</scope>
    <source>
        <strain evidence="5">CCM 320</strain>
    </source>
</reference>
<comment type="caution">
    <text evidence="4">The sequence shown here is derived from an EMBL/GenBank/DDBJ whole genome shotgun (WGS) entry which is preliminary data.</text>
</comment>
<gene>
    <name evidence="4" type="ORF">ACFOEJ_12940</name>
</gene>
<proteinExistence type="predicted"/>
<dbReference type="Pfam" id="PF00583">
    <property type="entry name" value="Acetyltransf_1"/>
    <property type="match status" value="1"/>
</dbReference>
<dbReference type="InterPro" id="IPR000182">
    <property type="entry name" value="GNAT_dom"/>
</dbReference>
<evidence type="ECO:0000313" key="5">
    <source>
        <dbReference type="Proteomes" id="UP001595625"/>
    </source>
</evidence>
<dbReference type="SUPFAM" id="SSF55729">
    <property type="entry name" value="Acyl-CoA N-acyltransferases (Nat)"/>
    <property type="match status" value="1"/>
</dbReference>
<organism evidence="4 5">
    <name type="scientific">Planomicrobium okeanokoites</name>
    <name type="common">Planococcus okeanokoites</name>
    <name type="synonym">Flavobacterium okeanokoites</name>
    <dbReference type="NCBI Taxonomy" id="244"/>
    <lineage>
        <taxon>Bacteria</taxon>
        <taxon>Bacillati</taxon>
        <taxon>Bacillota</taxon>
        <taxon>Bacilli</taxon>
        <taxon>Bacillales</taxon>
        <taxon>Caryophanaceae</taxon>
        <taxon>Planomicrobium</taxon>
    </lineage>
</organism>
<dbReference type="RefSeq" id="WP_117312606.1">
    <property type="nucleotide sequence ID" value="NZ_JBHRUJ010000017.1"/>
</dbReference>
<evidence type="ECO:0000313" key="4">
    <source>
        <dbReference type="EMBL" id="MFC3211988.1"/>
    </source>
</evidence>
<dbReference type="EMBL" id="JBHRUJ010000017">
    <property type="protein sequence ID" value="MFC3211988.1"/>
    <property type="molecule type" value="Genomic_DNA"/>
</dbReference>
<dbReference type="Gene3D" id="3.40.630.30">
    <property type="match status" value="1"/>
</dbReference>
<protein>
    <submittedName>
        <fullName evidence="4">GNAT family N-acetyltransferase</fullName>
        <ecNumber evidence="4">2.3.1.-</ecNumber>
    </submittedName>
</protein>
<evidence type="ECO:0000256" key="2">
    <source>
        <dbReference type="ARBA" id="ARBA00023315"/>
    </source>
</evidence>
<evidence type="ECO:0000256" key="1">
    <source>
        <dbReference type="ARBA" id="ARBA00022679"/>
    </source>
</evidence>
<dbReference type="Proteomes" id="UP001595625">
    <property type="component" value="Unassembled WGS sequence"/>
</dbReference>
<dbReference type="EC" id="2.3.1.-" evidence="4"/>
<dbReference type="PANTHER" id="PTHR43420:SF12">
    <property type="entry name" value="N-ACETYLTRANSFERASE DOMAIN-CONTAINING PROTEIN"/>
    <property type="match status" value="1"/>
</dbReference>
<keyword evidence="2 4" id="KW-0012">Acyltransferase</keyword>
<accession>A0ABV7KR66</accession>
<dbReference type="CDD" id="cd04301">
    <property type="entry name" value="NAT_SF"/>
    <property type="match status" value="1"/>
</dbReference>